<evidence type="ECO:0000256" key="7">
    <source>
        <dbReference type="SAM" id="Phobius"/>
    </source>
</evidence>
<evidence type="ECO:0000313" key="10">
    <source>
        <dbReference type="Proteomes" id="UP001501000"/>
    </source>
</evidence>
<comment type="caution">
    <text evidence="9">The sequence shown here is derived from an EMBL/GenBank/DDBJ whole genome shotgun (WGS) entry which is preliminary data.</text>
</comment>
<keyword evidence="2" id="KW-0813">Transport</keyword>
<dbReference type="PANTHER" id="PTHR31563:SF10">
    <property type="entry name" value="ION CHANNEL POLLUX-RELATED"/>
    <property type="match status" value="1"/>
</dbReference>
<dbReference type="Pfam" id="PF06241">
    <property type="entry name" value="Castor_Poll_mid"/>
    <property type="match status" value="1"/>
</dbReference>
<keyword evidence="6 7" id="KW-0472">Membrane</keyword>
<keyword evidence="3 7" id="KW-0812">Transmembrane</keyword>
<evidence type="ECO:0000256" key="2">
    <source>
        <dbReference type="ARBA" id="ARBA00022448"/>
    </source>
</evidence>
<evidence type="ECO:0000256" key="5">
    <source>
        <dbReference type="ARBA" id="ARBA00023065"/>
    </source>
</evidence>
<feature type="transmembrane region" description="Helical" evidence="7">
    <location>
        <begin position="76"/>
        <end position="100"/>
    </location>
</feature>
<dbReference type="RefSeq" id="WP_345279557.1">
    <property type="nucleotide sequence ID" value="NZ_BAABAJ010000003.1"/>
</dbReference>
<keyword evidence="4 7" id="KW-1133">Transmembrane helix</keyword>
<protein>
    <submittedName>
        <fullName evidence="9">Lipoprotein</fullName>
    </submittedName>
</protein>
<evidence type="ECO:0000313" key="9">
    <source>
        <dbReference type="EMBL" id="GAA3905044.1"/>
    </source>
</evidence>
<reference evidence="10" key="1">
    <citation type="journal article" date="2019" name="Int. J. Syst. Evol. Microbiol.">
        <title>The Global Catalogue of Microorganisms (GCM) 10K type strain sequencing project: providing services to taxonomists for standard genome sequencing and annotation.</title>
        <authorList>
            <consortium name="The Broad Institute Genomics Platform"/>
            <consortium name="The Broad Institute Genome Sequencing Center for Infectious Disease"/>
            <person name="Wu L."/>
            <person name="Ma J."/>
        </authorList>
    </citation>
    <scope>NUCLEOTIDE SEQUENCE [LARGE SCALE GENOMIC DNA]</scope>
    <source>
        <strain evidence="10">JCM 16956</strain>
    </source>
</reference>
<dbReference type="InterPro" id="IPR044849">
    <property type="entry name" value="CASTOR/POLLUX/SYM8-like"/>
</dbReference>
<evidence type="ECO:0000256" key="1">
    <source>
        <dbReference type="ARBA" id="ARBA00004127"/>
    </source>
</evidence>
<dbReference type="InterPro" id="IPR010420">
    <property type="entry name" value="CASTOR/POLLUX/SYM8_dom"/>
</dbReference>
<comment type="subcellular location">
    <subcellularLocation>
        <location evidence="1">Endomembrane system</location>
        <topology evidence="1">Multi-pass membrane protein</topology>
    </subcellularLocation>
</comment>
<gene>
    <name evidence="9" type="ORF">GCM10022244_14000</name>
</gene>
<accession>A0ABP7LSI4</accession>
<feature type="transmembrane region" description="Helical" evidence="7">
    <location>
        <begin position="20"/>
        <end position="43"/>
    </location>
</feature>
<sequence length="624" mass="67039">MLQKFRYRVDNVMGRGAPALIGVLAVLCCLLAALNGLLLLAFAPDGIRPDNARSSVWAGFHRVLSPTVLLKDRGSAFFLVLAVLMAFGGIMLMSTLIPVISAGLQNQLARLRAGRTPVVESGHTVILGWSSQVHVIVAELVEANRRGRRACIAILAEKDRPEMETEIRERVGDTAGTRIVCRTGNPADPQDVGIVSPGRARSVIVLGTEDENPDFAVIKSLLAVAGTPREDGTGPLIVAGVADEQNLAAARLAGGPLCRVVSTQGFIARLLVQSSLQSGLSLVYSELLDFAGQEIYLTHRPELAGRRFDDTLLAFRASTVIGLMRQDGHILMNPPGDVRVEASDRMVVISEDITTLALADPAAELTPVPPQPAVTPRSTGRKVLVLGSNRRLGAIIGQLGAHLPAGSRVDVVAETPTAVGEGRGTGLELSFQQADITRRHVLEGLSVDTYDHVIVLCPGDRDPQEADAGTLATLLNLRDLAERATDPFTLVTEMADDRNRVLAQAGKPDDLIVSGNFLSLRLSQISQNPHLDRIFDELFAPTGFQIALHPAAHYVPVNRPVTFGSVVGAVRHHGHLAIGHRIARHIRQAPHHGVELNPDREQPRTYTDEDQVVLLTGSSLIRPD</sequence>
<name>A0ABP7LSI4_9ACTN</name>
<keyword evidence="5" id="KW-0406">Ion transport</keyword>
<dbReference type="EMBL" id="BAABAJ010000003">
    <property type="protein sequence ID" value="GAA3905044.1"/>
    <property type="molecule type" value="Genomic_DNA"/>
</dbReference>
<dbReference type="Gene3D" id="3.40.50.720">
    <property type="entry name" value="NAD(P)-binding Rossmann-like Domain"/>
    <property type="match status" value="2"/>
</dbReference>
<evidence type="ECO:0000256" key="6">
    <source>
        <dbReference type="ARBA" id="ARBA00023136"/>
    </source>
</evidence>
<feature type="domain" description="CASTOR/POLLUX/SYM8 ion channel conserved" evidence="8">
    <location>
        <begin position="266"/>
        <end position="357"/>
    </location>
</feature>
<evidence type="ECO:0000259" key="8">
    <source>
        <dbReference type="Pfam" id="PF06241"/>
    </source>
</evidence>
<dbReference type="PANTHER" id="PTHR31563">
    <property type="entry name" value="ION CHANNEL POLLUX-RELATED"/>
    <property type="match status" value="1"/>
</dbReference>
<evidence type="ECO:0000256" key="4">
    <source>
        <dbReference type="ARBA" id="ARBA00022989"/>
    </source>
</evidence>
<organism evidence="9 10">
    <name type="scientific">Streptomyces gulbargensis</name>
    <dbReference type="NCBI Taxonomy" id="364901"/>
    <lineage>
        <taxon>Bacteria</taxon>
        <taxon>Bacillati</taxon>
        <taxon>Actinomycetota</taxon>
        <taxon>Actinomycetes</taxon>
        <taxon>Kitasatosporales</taxon>
        <taxon>Streptomycetaceae</taxon>
        <taxon>Streptomyces</taxon>
    </lineage>
</organism>
<proteinExistence type="predicted"/>
<dbReference type="Proteomes" id="UP001501000">
    <property type="component" value="Unassembled WGS sequence"/>
</dbReference>
<keyword evidence="9" id="KW-0449">Lipoprotein</keyword>
<keyword evidence="10" id="KW-1185">Reference proteome</keyword>
<evidence type="ECO:0000256" key="3">
    <source>
        <dbReference type="ARBA" id="ARBA00022692"/>
    </source>
</evidence>